<protein>
    <submittedName>
        <fullName evidence="1">Uncharacterized protein</fullName>
    </submittedName>
</protein>
<evidence type="ECO:0000313" key="2">
    <source>
        <dbReference type="Proteomes" id="UP000471082"/>
    </source>
</evidence>
<dbReference type="EMBL" id="JAAGYU010002506">
    <property type="protein sequence ID" value="NEL81361.1"/>
    <property type="molecule type" value="Genomic_DNA"/>
</dbReference>
<proteinExistence type="predicted"/>
<sequence>EEPFKLPSWPESLPQIEVPLAIQADKIAVDNLRITQLQQPMIVLHKMQGGLEVATGELRTRGLVIATDMGDFRLHGDYIPNDD</sequence>
<evidence type="ECO:0000313" key="1">
    <source>
        <dbReference type="EMBL" id="NEL81361.1"/>
    </source>
</evidence>
<feature type="non-terminal residue" evidence="1">
    <location>
        <position position="1"/>
    </location>
</feature>
<gene>
    <name evidence="1" type="ORF">G3W61_34430</name>
</gene>
<comment type="caution">
    <text evidence="1">The sequence shown here is derived from an EMBL/GenBank/DDBJ whole genome shotgun (WGS) entry which is preliminary data.</text>
</comment>
<dbReference type="AlphaFoldDB" id="A0A7X5N4R2"/>
<feature type="non-terminal residue" evidence="1">
    <location>
        <position position="83"/>
    </location>
</feature>
<organism evidence="1 2">
    <name type="scientific">Xanthomonas perforans</name>
    <dbReference type="NCBI Taxonomy" id="442694"/>
    <lineage>
        <taxon>Bacteria</taxon>
        <taxon>Pseudomonadati</taxon>
        <taxon>Pseudomonadota</taxon>
        <taxon>Gammaproteobacteria</taxon>
        <taxon>Lysobacterales</taxon>
        <taxon>Lysobacteraceae</taxon>
        <taxon>Xanthomonas</taxon>
    </lineage>
</organism>
<dbReference type="Proteomes" id="UP000471082">
    <property type="component" value="Unassembled WGS sequence"/>
</dbReference>
<accession>A0A7X5N4R2</accession>
<name>A0A7X5N4R2_XANPE</name>
<reference evidence="1 2" key="1">
    <citation type="submission" date="2019-11" db="EMBL/GenBank/DDBJ databases">
        <title>Genome-resolved metagenomics to study the prevalence of co-infection and intraspecific heterogeneity among plant pathogen metapopulations.</title>
        <authorList>
            <person name="Newberry E."/>
            <person name="Bhandari R."/>
            <person name="Kemble J."/>
            <person name="Sikora E."/>
            <person name="Potnis N."/>
        </authorList>
    </citation>
    <scope>NUCLEOTIDE SEQUENCE [LARGE SCALE GENOMIC DNA]</scope>
    <source>
        <strain evidence="1">Xp_Tom_Tuscaloosa_18b</strain>
    </source>
</reference>